<sequence length="122" mass="14182">MIRIFLTFWILFLRGCAAQECNFDFDSQKMRCSFLNSIQEAKTEIQDELVSNFAEISDIESLRLNKCKLNNLMLSSLSISPNLREIHIQHSDLRTLLSEVPRKLLQVETLVEIRTFTEESGK</sequence>
<proteinExistence type="predicted"/>
<evidence type="ECO:0000256" key="1">
    <source>
        <dbReference type="SAM" id="SignalP"/>
    </source>
</evidence>
<gene>
    <name evidence="2" type="ORF">ILUMI_18775</name>
</gene>
<dbReference type="SUPFAM" id="SSF52047">
    <property type="entry name" value="RNI-like"/>
    <property type="match status" value="1"/>
</dbReference>
<reference evidence="2" key="1">
    <citation type="submission" date="2019-08" db="EMBL/GenBank/DDBJ databases">
        <title>The genome of the North American firefly Photinus pyralis.</title>
        <authorList>
            <consortium name="Photinus pyralis genome working group"/>
            <person name="Fallon T.R."/>
            <person name="Sander Lower S.E."/>
            <person name="Weng J.-K."/>
        </authorList>
    </citation>
    <scope>NUCLEOTIDE SEQUENCE</scope>
    <source>
        <strain evidence="2">TRF0915ILg1</strain>
        <tissue evidence="2">Whole body</tissue>
    </source>
</reference>
<evidence type="ECO:0000313" key="2">
    <source>
        <dbReference type="EMBL" id="KAF2887398.1"/>
    </source>
</evidence>
<feature type="signal peptide" evidence="1">
    <location>
        <begin position="1"/>
        <end position="18"/>
    </location>
</feature>
<accession>A0A8K0G6I7</accession>
<protein>
    <submittedName>
        <fullName evidence="2">Uncharacterized protein</fullName>
    </submittedName>
</protein>
<keyword evidence="3" id="KW-1185">Reference proteome</keyword>
<organism evidence="2 3">
    <name type="scientific">Ignelater luminosus</name>
    <name type="common">Cucubano</name>
    <name type="synonym">Pyrophorus luminosus</name>
    <dbReference type="NCBI Taxonomy" id="2038154"/>
    <lineage>
        <taxon>Eukaryota</taxon>
        <taxon>Metazoa</taxon>
        <taxon>Ecdysozoa</taxon>
        <taxon>Arthropoda</taxon>
        <taxon>Hexapoda</taxon>
        <taxon>Insecta</taxon>
        <taxon>Pterygota</taxon>
        <taxon>Neoptera</taxon>
        <taxon>Endopterygota</taxon>
        <taxon>Coleoptera</taxon>
        <taxon>Polyphaga</taxon>
        <taxon>Elateriformia</taxon>
        <taxon>Elateroidea</taxon>
        <taxon>Elateridae</taxon>
        <taxon>Agrypninae</taxon>
        <taxon>Pyrophorini</taxon>
        <taxon>Ignelater</taxon>
    </lineage>
</organism>
<dbReference type="Proteomes" id="UP000801492">
    <property type="component" value="Unassembled WGS sequence"/>
</dbReference>
<keyword evidence="1" id="KW-0732">Signal</keyword>
<feature type="non-terminal residue" evidence="2">
    <location>
        <position position="122"/>
    </location>
</feature>
<dbReference type="InterPro" id="IPR032675">
    <property type="entry name" value="LRR_dom_sf"/>
</dbReference>
<feature type="chain" id="PRO_5035425325" evidence="1">
    <location>
        <begin position="19"/>
        <end position="122"/>
    </location>
</feature>
<dbReference type="Gene3D" id="3.80.10.10">
    <property type="entry name" value="Ribonuclease Inhibitor"/>
    <property type="match status" value="1"/>
</dbReference>
<evidence type="ECO:0000313" key="3">
    <source>
        <dbReference type="Proteomes" id="UP000801492"/>
    </source>
</evidence>
<dbReference type="AlphaFoldDB" id="A0A8K0G6I7"/>
<name>A0A8K0G6I7_IGNLU</name>
<comment type="caution">
    <text evidence="2">The sequence shown here is derived from an EMBL/GenBank/DDBJ whole genome shotgun (WGS) entry which is preliminary data.</text>
</comment>
<dbReference type="EMBL" id="VTPC01083724">
    <property type="protein sequence ID" value="KAF2887398.1"/>
    <property type="molecule type" value="Genomic_DNA"/>
</dbReference>